<organism evidence="2 3">
    <name type="scientific">Oryza sativa subsp. indica</name>
    <name type="common">Rice</name>
    <dbReference type="NCBI Taxonomy" id="39946"/>
    <lineage>
        <taxon>Eukaryota</taxon>
        <taxon>Viridiplantae</taxon>
        <taxon>Streptophyta</taxon>
        <taxon>Embryophyta</taxon>
        <taxon>Tracheophyta</taxon>
        <taxon>Spermatophyta</taxon>
        <taxon>Magnoliopsida</taxon>
        <taxon>Liliopsida</taxon>
        <taxon>Poales</taxon>
        <taxon>Poaceae</taxon>
        <taxon>BOP clade</taxon>
        <taxon>Oryzoideae</taxon>
        <taxon>Oryzeae</taxon>
        <taxon>Oryzinae</taxon>
        <taxon>Oryza</taxon>
        <taxon>Oryza sativa</taxon>
    </lineage>
</organism>
<dbReference type="AlphaFoldDB" id="A2Z4U2"/>
<gene>
    <name evidence="2" type="ORF">OsI_32667</name>
</gene>
<reference evidence="2 3" key="1">
    <citation type="journal article" date="2005" name="PLoS Biol.">
        <title>The genomes of Oryza sativa: a history of duplications.</title>
        <authorList>
            <person name="Yu J."/>
            <person name="Wang J."/>
            <person name="Lin W."/>
            <person name="Li S."/>
            <person name="Li H."/>
            <person name="Zhou J."/>
            <person name="Ni P."/>
            <person name="Dong W."/>
            <person name="Hu S."/>
            <person name="Zeng C."/>
            <person name="Zhang J."/>
            <person name="Zhang Y."/>
            <person name="Li R."/>
            <person name="Xu Z."/>
            <person name="Li S."/>
            <person name="Li X."/>
            <person name="Zheng H."/>
            <person name="Cong L."/>
            <person name="Lin L."/>
            <person name="Yin J."/>
            <person name="Geng J."/>
            <person name="Li G."/>
            <person name="Shi J."/>
            <person name="Liu J."/>
            <person name="Lv H."/>
            <person name="Li J."/>
            <person name="Wang J."/>
            <person name="Deng Y."/>
            <person name="Ran L."/>
            <person name="Shi X."/>
            <person name="Wang X."/>
            <person name="Wu Q."/>
            <person name="Li C."/>
            <person name="Ren X."/>
            <person name="Wang J."/>
            <person name="Wang X."/>
            <person name="Li D."/>
            <person name="Liu D."/>
            <person name="Zhang X."/>
            <person name="Ji Z."/>
            <person name="Zhao W."/>
            <person name="Sun Y."/>
            <person name="Zhang Z."/>
            <person name="Bao J."/>
            <person name="Han Y."/>
            <person name="Dong L."/>
            <person name="Ji J."/>
            <person name="Chen P."/>
            <person name="Wu S."/>
            <person name="Liu J."/>
            <person name="Xiao Y."/>
            <person name="Bu D."/>
            <person name="Tan J."/>
            <person name="Yang L."/>
            <person name="Ye C."/>
            <person name="Zhang J."/>
            <person name="Xu J."/>
            <person name="Zhou Y."/>
            <person name="Yu Y."/>
            <person name="Zhang B."/>
            <person name="Zhuang S."/>
            <person name="Wei H."/>
            <person name="Liu B."/>
            <person name="Lei M."/>
            <person name="Yu H."/>
            <person name="Li Y."/>
            <person name="Xu H."/>
            <person name="Wei S."/>
            <person name="He X."/>
            <person name="Fang L."/>
            <person name="Zhang Z."/>
            <person name="Zhang Y."/>
            <person name="Huang X."/>
            <person name="Su Z."/>
            <person name="Tong W."/>
            <person name="Li J."/>
            <person name="Tong Z."/>
            <person name="Li S."/>
            <person name="Ye J."/>
            <person name="Wang L."/>
            <person name="Fang L."/>
            <person name="Lei T."/>
            <person name="Chen C."/>
            <person name="Chen H."/>
            <person name="Xu Z."/>
            <person name="Li H."/>
            <person name="Huang H."/>
            <person name="Zhang F."/>
            <person name="Xu H."/>
            <person name="Li N."/>
            <person name="Zhao C."/>
            <person name="Li S."/>
            <person name="Dong L."/>
            <person name="Huang Y."/>
            <person name="Li L."/>
            <person name="Xi Y."/>
            <person name="Qi Q."/>
            <person name="Li W."/>
            <person name="Zhang B."/>
            <person name="Hu W."/>
            <person name="Zhang Y."/>
            <person name="Tian X."/>
            <person name="Jiao Y."/>
            <person name="Liang X."/>
            <person name="Jin J."/>
            <person name="Gao L."/>
            <person name="Zheng W."/>
            <person name="Hao B."/>
            <person name="Liu S."/>
            <person name="Wang W."/>
            <person name="Yuan L."/>
            <person name="Cao M."/>
            <person name="McDermott J."/>
            <person name="Samudrala R."/>
            <person name="Wang J."/>
            <person name="Wong G.K."/>
            <person name="Yang H."/>
        </authorList>
    </citation>
    <scope>NUCLEOTIDE SEQUENCE [LARGE SCALE GENOMIC DNA]</scope>
    <source>
        <strain evidence="3">cv. 93-11</strain>
    </source>
</reference>
<proteinExistence type="predicted"/>
<accession>A2Z4U2</accession>
<dbReference type="Proteomes" id="UP000007015">
    <property type="component" value="Chromosome 10"/>
</dbReference>
<keyword evidence="3" id="KW-1185">Reference proteome</keyword>
<evidence type="ECO:0000313" key="3">
    <source>
        <dbReference type="Proteomes" id="UP000007015"/>
    </source>
</evidence>
<feature type="region of interest" description="Disordered" evidence="1">
    <location>
        <begin position="64"/>
        <end position="129"/>
    </location>
</feature>
<sequence>MPPLFVGAAPDRPREEIDIVNIKVKHPKPVFPCLRNGRSGVIQYKSCGWGEVIKHEQFHLVGVQDEQSVQESGQPVDAAVHAPGAGGDRDSCCEGGAQCGGAPDPGAGGEDEDGDIALFCQPGSAHHFE</sequence>
<evidence type="ECO:0000256" key="1">
    <source>
        <dbReference type="SAM" id="MobiDB-lite"/>
    </source>
</evidence>
<dbReference type="HOGENOM" id="CLU_1952375_0_0_1"/>
<protein>
    <submittedName>
        <fullName evidence="2">Uncharacterized protein</fullName>
    </submittedName>
</protein>
<dbReference type="EMBL" id="CM000135">
    <property type="protein sequence ID" value="EAY77626.1"/>
    <property type="molecule type" value="Genomic_DNA"/>
</dbReference>
<dbReference type="OMA" id="APAQCES"/>
<dbReference type="Gramene" id="BGIOSGA032323-TA">
    <property type="protein sequence ID" value="BGIOSGA032323-PA"/>
    <property type="gene ID" value="BGIOSGA032323"/>
</dbReference>
<evidence type="ECO:0000313" key="2">
    <source>
        <dbReference type="EMBL" id="EAY77626.1"/>
    </source>
</evidence>
<name>A2Z4U2_ORYSI</name>